<dbReference type="RefSeq" id="WP_349136801.1">
    <property type="nucleotide sequence ID" value="NZ_JBBMFF010000260.1"/>
</dbReference>
<dbReference type="InterPro" id="IPR037171">
    <property type="entry name" value="NagB/RpiA_transferase-like"/>
</dbReference>
<dbReference type="Pfam" id="PF02589">
    <property type="entry name" value="LUD_dom"/>
    <property type="match status" value="1"/>
</dbReference>
<dbReference type="InterPro" id="IPR009501">
    <property type="entry name" value="UCP020269"/>
</dbReference>
<evidence type="ECO:0000313" key="2">
    <source>
        <dbReference type="EMBL" id="MEQ2512098.1"/>
    </source>
</evidence>
<dbReference type="PANTHER" id="PTHR36179">
    <property type="entry name" value="LUD_DOM DOMAIN-CONTAINING PROTEIN"/>
    <property type="match status" value="1"/>
</dbReference>
<reference evidence="2 3" key="1">
    <citation type="submission" date="2024-03" db="EMBL/GenBank/DDBJ databases">
        <title>Human intestinal bacterial collection.</title>
        <authorList>
            <person name="Pauvert C."/>
            <person name="Hitch T.C.A."/>
            <person name="Clavel T."/>
        </authorList>
    </citation>
    <scope>NUCLEOTIDE SEQUENCE [LARGE SCALE GENOMIC DNA]</scope>
    <source>
        <strain evidence="2 3">CLA-AA-H192</strain>
    </source>
</reference>
<sequence>MEPVSLFYEKRAQLLLKNLRARHFDACYCPDRASALAAALRLIPQESLVGWGGARSADQIGLQQALRDGPWRVIDRESMQTDAEREQAAHDCLSADFFLTGANAVSLTGELVNIDGKGNRVAAIVFGPREIIVIAGMNKVVDTLDEAVRRARTIAAPKNEQRFLGKTPCAQTGCCADCHGEECICNQILITRNCRPAGRIHVILVGEELGF</sequence>
<dbReference type="PANTHER" id="PTHR36179:SF2">
    <property type="entry name" value="LUD DOMAIN-CONTAINING PROTEIN"/>
    <property type="match status" value="1"/>
</dbReference>
<name>A0ABV1G9J8_9FIRM</name>
<feature type="domain" description="LUD" evidence="1">
    <location>
        <begin position="14"/>
        <end position="205"/>
    </location>
</feature>
<evidence type="ECO:0000313" key="3">
    <source>
        <dbReference type="Proteomes" id="UP001491552"/>
    </source>
</evidence>
<dbReference type="SUPFAM" id="SSF100950">
    <property type="entry name" value="NagB/RpiA/CoA transferase-like"/>
    <property type="match status" value="1"/>
</dbReference>
<dbReference type="Gene3D" id="3.40.50.10420">
    <property type="entry name" value="NagB/RpiA/CoA transferase-like"/>
    <property type="match status" value="1"/>
</dbReference>
<gene>
    <name evidence="2" type="ORF">WMO66_12740</name>
</gene>
<proteinExistence type="predicted"/>
<accession>A0ABV1G9J8</accession>
<protein>
    <submittedName>
        <fullName evidence="2">Lactate utilization protein</fullName>
    </submittedName>
</protein>
<comment type="caution">
    <text evidence="2">The sequence shown here is derived from an EMBL/GenBank/DDBJ whole genome shotgun (WGS) entry which is preliminary data.</text>
</comment>
<dbReference type="EMBL" id="JBBMFF010000260">
    <property type="protein sequence ID" value="MEQ2512098.1"/>
    <property type="molecule type" value="Genomic_DNA"/>
</dbReference>
<organism evidence="2 3">
    <name type="scientific">Faecousia intestinalis</name>
    <dbReference type="NCBI Taxonomy" id="3133167"/>
    <lineage>
        <taxon>Bacteria</taxon>
        <taxon>Bacillati</taxon>
        <taxon>Bacillota</taxon>
        <taxon>Clostridia</taxon>
        <taxon>Eubacteriales</taxon>
        <taxon>Oscillospiraceae</taxon>
        <taxon>Faecousia</taxon>
    </lineage>
</organism>
<evidence type="ECO:0000259" key="1">
    <source>
        <dbReference type="Pfam" id="PF02589"/>
    </source>
</evidence>
<dbReference type="Proteomes" id="UP001491552">
    <property type="component" value="Unassembled WGS sequence"/>
</dbReference>
<dbReference type="PIRSF" id="PIRSF020269">
    <property type="entry name" value="DUF1121"/>
    <property type="match status" value="1"/>
</dbReference>
<keyword evidence="3" id="KW-1185">Reference proteome</keyword>
<dbReference type="InterPro" id="IPR003741">
    <property type="entry name" value="LUD_dom"/>
</dbReference>
<dbReference type="InterPro" id="IPR024185">
    <property type="entry name" value="FTHF_cligase-like_sf"/>
</dbReference>